<accession>A0AAW3EPQ4</accession>
<dbReference type="Proteomes" id="UP000029590">
    <property type="component" value="Unassembled WGS sequence"/>
</dbReference>
<reference evidence="2 4" key="1">
    <citation type="submission" date="2014-04" db="EMBL/GenBank/DDBJ databases">
        <authorList>
            <person name="Bishop-Lilly K.A."/>
            <person name="Broomall S.M."/>
            <person name="Chain P.S."/>
            <person name="Chertkov O."/>
            <person name="Coyne S.R."/>
            <person name="Daligault H.E."/>
            <person name="Davenport K.W."/>
            <person name="Erkkila T."/>
            <person name="Frey K.G."/>
            <person name="Gibbons H.S."/>
            <person name="Gu W."/>
            <person name="Jaissle J."/>
            <person name="Johnson S.L."/>
            <person name="Koroleva G.I."/>
            <person name="Ladner J.T."/>
            <person name="Lo C.-C."/>
            <person name="Minogue T.D."/>
            <person name="Munk C."/>
            <person name="Palacios G.F."/>
            <person name="Redden C.L."/>
            <person name="Rosenzweig C.N."/>
            <person name="Scholz M.B."/>
            <person name="Teshima H."/>
            <person name="Xu Y."/>
        </authorList>
    </citation>
    <scope>NUCLEOTIDE SEQUENCE [LARGE SCALE GENOMIC DNA]</scope>
    <source>
        <strain evidence="4">gladioli</strain>
        <strain evidence="2">Gladioli</strain>
    </source>
</reference>
<evidence type="ECO:0000313" key="2">
    <source>
        <dbReference type="EMBL" id="KGC09702.1"/>
    </source>
</evidence>
<dbReference type="EMBL" id="JPGG01000018">
    <property type="protein sequence ID" value="KGC09825.1"/>
    <property type="molecule type" value="Genomic_DNA"/>
</dbReference>
<dbReference type="EMBL" id="JPGG01000018">
    <property type="protein sequence ID" value="KGC09702.1"/>
    <property type="molecule type" value="Genomic_DNA"/>
</dbReference>
<proteinExistence type="predicted"/>
<name>A0AAW3EPQ4_BURGA</name>
<dbReference type="RefSeq" id="WP_063769131.1">
    <property type="nucleotide sequence ID" value="NZ_CADEVY010000006.1"/>
</dbReference>
<feature type="domain" description="DUF4224" evidence="1">
    <location>
        <begin position="6"/>
        <end position="48"/>
    </location>
</feature>
<dbReference type="InterPro" id="IPR025319">
    <property type="entry name" value="DUF4224"/>
</dbReference>
<evidence type="ECO:0000313" key="4">
    <source>
        <dbReference type="Proteomes" id="UP000029590"/>
    </source>
</evidence>
<evidence type="ECO:0000313" key="3">
    <source>
        <dbReference type="EMBL" id="KGC09825.1"/>
    </source>
</evidence>
<dbReference type="KEGG" id="bgo:BM43_3023"/>
<comment type="caution">
    <text evidence="2">The sequence shown here is derived from an EMBL/GenBank/DDBJ whole genome shotgun (WGS) entry which is preliminary data.</text>
</comment>
<dbReference type="AlphaFoldDB" id="A0AAW3EPQ4"/>
<protein>
    <recommendedName>
        <fullName evidence="1">DUF4224 domain-containing protein</fullName>
    </recommendedName>
</protein>
<dbReference type="Pfam" id="PF13986">
    <property type="entry name" value="DUF4224"/>
    <property type="match status" value="1"/>
</dbReference>
<evidence type="ECO:0000259" key="1">
    <source>
        <dbReference type="Pfam" id="PF13986"/>
    </source>
</evidence>
<organism evidence="2 4">
    <name type="scientific">Burkholderia gladioli</name>
    <name type="common">Pseudomonas marginata</name>
    <name type="synonym">Phytomonas marginata</name>
    <dbReference type="NCBI Taxonomy" id="28095"/>
    <lineage>
        <taxon>Bacteria</taxon>
        <taxon>Pseudomonadati</taxon>
        <taxon>Pseudomonadota</taxon>
        <taxon>Betaproteobacteria</taxon>
        <taxon>Burkholderiales</taxon>
        <taxon>Burkholderiaceae</taxon>
        <taxon>Burkholderia</taxon>
    </lineage>
</organism>
<sequence length="80" mass="8834">MNERLMSEEDLQHVTGKKRHSAQAAWFQRHFGLTPVQSADGRIIITWAAFEGLQAKRAGIGEARAAAGPRPSLTPIRRIA</sequence>
<gene>
    <name evidence="2" type="ORF">DM48_5821</name>
    <name evidence="3" type="ORF">DM48_5873</name>
</gene>